<proteinExistence type="predicted"/>
<evidence type="ECO:0000313" key="2">
    <source>
        <dbReference type="EMBL" id="ARU59994.1"/>
    </source>
</evidence>
<dbReference type="InterPro" id="IPR003607">
    <property type="entry name" value="HD/PDEase_dom"/>
</dbReference>
<dbReference type="OrthoDB" id="9759601at2"/>
<dbReference type="PANTHER" id="PTHR43155">
    <property type="entry name" value="CYCLIC DI-GMP PHOSPHODIESTERASE PA4108-RELATED"/>
    <property type="match status" value="1"/>
</dbReference>
<dbReference type="PROSITE" id="PS51832">
    <property type="entry name" value="HD_GYP"/>
    <property type="match status" value="1"/>
</dbReference>
<dbReference type="SUPFAM" id="SSF109604">
    <property type="entry name" value="HD-domain/PDEase-like"/>
    <property type="match status" value="1"/>
</dbReference>
<dbReference type="SMART" id="SM00471">
    <property type="entry name" value="HDc"/>
    <property type="match status" value="1"/>
</dbReference>
<dbReference type="PANTHER" id="PTHR43155:SF2">
    <property type="entry name" value="CYCLIC DI-GMP PHOSPHODIESTERASE PA4108"/>
    <property type="match status" value="1"/>
</dbReference>
<dbReference type="KEGG" id="tum:CBW65_02135"/>
<dbReference type="RefSeq" id="WP_087455382.1">
    <property type="nucleotide sequence ID" value="NZ_CP021434.1"/>
</dbReference>
<dbReference type="InterPro" id="IPR037522">
    <property type="entry name" value="HD_GYP_dom"/>
</dbReference>
<name>A0A1Y0IKV5_9BACL</name>
<evidence type="ECO:0000259" key="1">
    <source>
        <dbReference type="PROSITE" id="PS51832"/>
    </source>
</evidence>
<dbReference type="CDD" id="cd00077">
    <property type="entry name" value="HDc"/>
    <property type="match status" value="1"/>
</dbReference>
<organism evidence="2 3">
    <name type="scientific">Tumebacillus avium</name>
    <dbReference type="NCBI Taxonomy" id="1903704"/>
    <lineage>
        <taxon>Bacteria</taxon>
        <taxon>Bacillati</taxon>
        <taxon>Bacillota</taxon>
        <taxon>Bacilli</taxon>
        <taxon>Bacillales</taxon>
        <taxon>Alicyclobacillaceae</taxon>
        <taxon>Tumebacillus</taxon>
    </lineage>
</organism>
<dbReference type="GO" id="GO:0016787">
    <property type="term" value="F:hydrolase activity"/>
    <property type="evidence" value="ECO:0007669"/>
    <property type="project" value="UniProtKB-KW"/>
</dbReference>
<gene>
    <name evidence="2" type="ORF">CBW65_02135</name>
</gene>
<dbReference type="EMBL" id="CP021434">
    <property type="protein sequence ID" value="ARU59994.1"/>
    <property type="molecule type" value="Genomic_DNA"/>
</dbReference>
<reference evidence="3" key="1">
    <citation type="submission" date="2017-05" db="EMBL/GenBank/DDBJ databases">
        <authorList>
            <person name="Sung H."/>
        </authorList>
    </citation>
    <scope>NUCLEOTIDE SEQUENCE [LARGE SCALE GENOMIC DNA]</scope>
    <source>
        <strain evidence="3">AR23208</strain>
    </source>
</reference>
<keyword evidence="2" id="KW-0378">Hydrolase</keyword>
<dbReference type="Proteomes" id="UP000195437">
    <property type="component" value="Chromosome"/>
</dbReference>
<keyword evidence="3" id="KW-1185">Reference proteome</keyword>
<evidence type="ECO:0000313" key="3">
    <source>
        <dbReference type="Proteomes" id="UP000195437"/>
    </source>
</evidence>
<dbReference type="AlphaFoldDB" id="A0A1Y0IKV5"/>
<dbReference type="Pfam" id="PF13487">
    <property type="entry name" value="HD_5"/>
    <property type="match status" value="1"/>
</dbReference>
<dbReference type="Gene3D" id="1.10.3210.10">
    <property type="entry name" value="Hypothetical protein af1432"/>
    <property type="match status" value="1"/>
</dbReference>
<feature type="domain" description="HD-GYP" evidence="1">
    <location>
        <begin position="105"/>
        <end position="301"/>
    </location>
</feature>
<sequence length="355" mass="39727">MRHVPIDMVQPGNVLARSIYTADGRPLLNKDVQLTVGMLSTLRRLGVTMMYIQDKRFQDVVVEEVVSEETRREALGNLAVAVQCIQGGKEFDTKVMSQTTSGIIDELIKNKNVLVNLSDIRTVDNRLFVHSLNVCILSLVVGINMRFNRNQLADLAIGALFHDIGKVEAPESVKKSEEADLPNGLSQDEKHTWRGYKRLRKKNDISIVAAHCALQHHESLDGTGYPRGLKDDEIHQFAKIVAVANEYDKLISGDEDRMPMLPHEATELLMSLAGKKFDREVVIQFLRAVAVFPTGMSVRLDTGQVGVVVGQHKGLPTRPVVRVFTKEDGEWESHNVKEVDLAQETTVFIKKVLQE</sequence>
<protein>
    <submittedName>
        <fullName evidence="2">Metal-dependent phosphohydrolase</fullName>
    </submittedName>
</protein>
<accession>A0A1Y0IKV5</accession>